<sequence length="262" mass="29371">MRKVRWRTPIMMFSRGSYLGGADAYEVGAKRQRLIDGGASLLLGQPRPLPVVRLRGLPFNCSDGDVFEFFAGLDVVDVLLVRKQGRFSGEAFVVLGVPVQVEYALQKNRHNMGRRYIEVFRCKKQDYYHAVAADVADPCKRSDDLLPSRPMPPIISSVIMKPFRSGKEHLKHTGVLKLRGLPFSASKRNVIEFFRGFSLAEENVHIVVHGDGRATGEAFVEFSSTLEAKAAMNKDKMTLGSRYVEIFPSSHEEATRAAIKQR</sequence>
<gene>
    <name evidence="5" type="ORF">CSSPTR1EN2_LOCUS12123</name>
</gene>
<dbReference type="Pfam" id="PF00076">
    <property type="entry name" value="RRM_1"/>
    <property type="match status" value="2"/>
</dbReference>
<accession>A0ABP0U734</accession>
<organism evidence="5 6">
    <name type="scientific">Sphagnum troendelagicum</name>
    <dbReference type="NCBI Taxonomy" id="128251"/>
    <lineage>
        <taxon>Eukaryota</taxon>
        <taxon>Viridiplantae</taxon>
        <taxon>Streptophyta</taxon>
        <taxon>Embryophyta</taxon>
        <taxon>Bryophyta</taxon>
        <taxon>Sphagnophytina</taxon>
        <taxon>Sphagnopsida</taxon>
        <taxon>Sphagnales</taxon>
        <taxon>Sphagnaceae</taxon>
        <taxon>Sphagnum</taxon>
    </lineage>
</organism>
<protein>
    <recommendedName>
        <fullName evidence="4">RRM domain-containing protein</fullName>
    </recommendedName>
</protein>
<name>A0ABP0U734_9BRYO</name>
<dbReference type="SMART" id="SM00360">
    <property type="entry name" value="RRM"/>
    <property type="match status" value="2"/>
</dbReference>
<evidence type="ECO:0000256" key="1">
    <source>
        <dbReference type="ARBA" id="ARBA00022737"/>
    </source>
</evidence>
<evidence type="ECO:0000259" key="4">
    <source>
        <dbReference type="PROSITE" id="PS50102"/>
    </source>
</evidence>
<keyword evidence="1" id="KW-0677">Repeat</keyword>
<dbReference type="CDD" id="cd12254">
    <property type="entry name" value="RRM_hnRNPH_ESRPs_RBM12_like"/>
    <property type="match status" value="2"/>
</dbReference>
<dbReference type="InterPro" id="IPR012677">
    <property type="entry name" value="Nucleotide-bd_a/b_plait_sf"/>
</dbReference>
<dbReference type="Gene3D" id="3.30.70.330">
    <property type="match status" value="2"/>
</dbReference>
<evidence type="ECO:0000256" key="3">
    <source>
        <dbReference type="PROSITE-ProRule" id="PRU00176"/>
    </source>
</evidence>
<evidence type="ECO:0000256" key="2">
    <source>
        <dbReference type="ARBA" id="ARBA00022884"/>
    </source>
</evidence>
<keyword evidence="6" id="KW-1185">Reference proteome</keyword>
<dbReference type="InterPro" id="IPR000504">
    <property type="entry name" value="RRM_dom"/>
</dbReference>
<reference evidence="5" key="1">
    <citation type="submission" date="2024-02" db="EMBL/GenBank/DDBJ databases">
        <authorList>
            <consortium name="ELIXIR-Norway"/>
            <consortium name="Elixir Norway"/>
        </authorList>
    </citation>
    <scope>NUCLEOTIDE SEQUENCE</scope>
</reference>
<dbReference type="InterPro" id="IPR035979">
    <property type="entry name" value="RBD_domain_sf"/>
</dbReference>
<dbReference type="PROSITE" id="PS50102">
    <property type="entry name" value="RRM"/>
    <property type="match status" value="1"/>
</dbReference>
<proteinExistence type="predicted"/>
<dbReference type="SUPFAM" id="SSF54928">
    <property type="entry name" value="RNA-binding domain, RBD"/>
    <property type="match status" value="2"/>
</dbReference>
<keyword evidence="2 3" id="KW-0694">RNA-binding</keyword>
<feature type="domain" description="RRM" evidence="4">
    <location>
        <begin position="174"/>
        <end position="251"/>
    </location>
</feature>
<dbReference type="Proteomes" id="UP001497512">
    <property type="component" value="Chromosome 2"/>
</dbReference>
<evidence type="ECO:0000313" key="5">
    <source>
        <dbReference type="EMBL" id="CAK9214221.1"/>
    </source>
</evidence>
<dbReference type="PANTHER" id="PTHR13976">
    <property type="entry name" value="HETEROGENEOUS NUCLEAR RIBONUCLEOPROTEIN-RELATED"/>
    <property type="match status" value="1"/>
</dbReference>
<dbReference type="InterPro" id="IPR050666">
    <property type="entry name" value="ESRP"/>
</dbReference>
<dbReference type="EMBL" id="OZ019894">
    <property type="protein sequence ID" value="CAK9214221.1"/>
    <property type="molecule type" value="Genomic_DNA"/>
</dbReference>
<evidence type="ECO:0000313" key="6">
    <source>
        <dbReference type="Proteomes" id="UP001497512"/>
    </source>
</evidence>